<reference evidence="12 13" key="1">
    <citation type="journal article" date="2018" name="Sci. Rep.">
        <title>Genomic signatures of local adaptation to the degree of environmental predictability in rotifers.</title>
        <authorList>
            <person name="Franch-Gras L."/>
            <person name="Hahn C."/>
            <person name="Garcia-Roger E.M."/>
            <person name="Carmona M.J."/>
            <person name="Serra M."/>
            <person name="Gomez A."/>
        </authorList>
    </citation>
    <scope>NUCLEOTIDE SEQUENCE [LARGE SCALE GENOMIC DNA]</scope>
    <source>
        <strain evidence="12">HYR1</strain>
    </source>
</reference>
<keyword evidence="7" id="KW-0238">DNA-binding</keyword>
<evidence type="ECO:0000256" key="6">
    <source>
        <dbReference type="ARBA" id="ARBA00022782"/>
    </source>
</evidence>
<sequence length="493" mass="56799">MPPKKNSRTALYYFVREKVEKGEASGNFHEAMGQVYEEWKSMSKKDKEPYEKKYKEFKESSRNEKMELTPASIKQEYLSETTSFNSRSTALVSQIINHFENLKKKGFAANKSAIDLVKEQKWYIVKFQTFCKCDENTLDNYEFSSNHYYVLAEVGAVEYSLENGITREFNAFIPPNKIPLGYRSLCMDSSKENQIPLSNFNKLNFTIPEIYAQLEEFLRPDETNNNFVPIFCMNKDLDETKFGLEFLEYETNALDTRCLYDKIFDLESLLIQLTGYFNVNLSYNSAREILTSYSFDYASNSRCKFHEEMGVHCGFCALGCVKKAAFLISEHIGPIFEINLTERHLPVQIPVGTVIHNTDSELRTKKSQRPFQYGKRPHENDQKSTTEIYMTQRTSNSGSSSMISVDIQKQSQNIRTNRRLVALETASEIDTNSVVSDKYEPDAEGWTVVKDKHQKATDNMSELSADNSNLSESTFKTVNPSRYIGRGRAFNKN</sequence>
<dbReference type="GO" id="GO:0007140">
    <property type="term" value="P:male meiotic nuclear division"/>
    <property type="evidence" value="ECO:0007669"/>
    <property type="project" value="TreeGrafter"/>
</dbReference>
<dbReference type="InterPro" id="IPR039259">
    <property type="entry name" value="Protein_maelstrom"/>
</dbReference>
<dbReference type="GO" id="GO:0005634">
    <property type="term" value="C:nucleus"/>
    <property type="evidence" value="ECO:0007669"/>
    <property type="project" value="UniProtKB-SubCell"/>
</dbReference>
<keyword evidence="6" id="KW-0221">Differentiation</keyword>
<organism evidence="12 13">
    <name type="scientific">Brachionus plicatilis</name>
    <name type="common">Marine rotifer</name>
    <name type="synonym">Brachionus muelleri</name>
    <dbReference type="NCBI Taxonomy" id="10195"/>
    <lineage>
        <taxon>Eukaryota</taxon>
        <taxon>Metazoa</taxon>
        <taxon>Spiralia</taxon>
        <taxon>Gnathifera</taxon>
        <taxon>Rotifera</taxon>
        <taxon>Eurotatoria</taxon>
        <taxon>Monogononta</taxon>
        <taxon>Pseudotrocha</taxon>
        <taxon>Ploima</taxon>
        <taxon>Brachionidae</taxon>
        <taxon>Brachionus</taxon>
    </lineage>
</organism>
<evidence type="ECO:0000256" key="4">
    <source>
        <dbReference type="ARBA" id="ARBA00022473"/>
    </source>
</evidence>
<keyword evidence="10" id="KW-0469">Meiosis</keyword>
<comment type="similarity">
    <text evidence="3">Belongs to the maelstrom family.</text>
</comment>
<dbReference type="GO" id="GO:0030154">
    <property type="term" value="P:cell differentiation"/>
    <property type="evidence" value="ECO:0007669"/>
    <property type="project" value="UniProtKB-KW"/>
</dbReference>
<proteinExistence type="inferred from homology"/>
<dbReference type="GO" id="GO:0043565">
    <property type="term" value="F:sequence-specific DNA binding"/>
    <property type="evidence" value="ECO:0007669"/>
    <property type="project" value="TreeGrafter"/>
</dbReference>
<dbReference type="GO" id="GO:0043186">
    <property type="term" value="C:P granule"/>
    <property type="evidence" value="ECO:0007669"/>
    <property type="project" value="TreeGrafter"/>
</dbReference>
<evidence type="ECO:0000256" key="1">
    <source>
        <dbReference type="ARBA" id="ARBA00004123"/>
    </source>
</evidence>
<dbReference type="GO" id="GO:0034587">
    <property type="term" value="P:piRNA processing"/>
    <property type="evidence" value="ECO:0007669"/>
    <property type="project" value="TreeGrafter"/>
</dbReference>
<dbReference type="EMBL" id="REGN01002678">
    <property type="protein sequence ID" value="RNA26759.1"/>
    <property type="molecule type" value="Genomic_DNA"/>
</dbReference>
<protein>
    <submittedName>
        <fullName evidence="12">Maelstrom-like protein</fullName>
    </submittedName>
</protein>
<comment type="caution">
    <text evidence="12">The sequence shown here is derived from an EMBL/GenBank/DDBJ whole genome shotgun (WGS) entry which is preliminary data.</text>
</comment>
<dbReference type="AlphaFoldDB" id="A0A3M7RTH3"/>
<dbReference type="InterPro" id="IPR024970">
    <property type="entry name" value="Maelstrom"/>
</dbReference>
<comment type="subcellular location">
    <subcellularLocation>
        <location evidence="2">Cytoplasm</location>
    </subcellularLocation>
    <subcellularLocation>
        <location evidence="1">Nucleus</location>
    </subcellularLocation>
</comment>
<dbReference type="SUPFAM" id="SSF47095">
    <property type="entry name" value="HMG-box"/>
    <property type="match status" value="1"/>
</dbReference>
<evidence type="ECO:0000256" key="10">
    <source>
        <dbReference type="ARBA" id="ARBA00023254"/>
    </source>
</evidence>
<evidence type="ECO:0000259" key="11">
    <source>
        <dbReference type="Pfam" id="PF13017"/>
    </source>
</evidence>
<evidence type="ECO:0000256" key="8">
    <source>
        <dbReference type="ARBA" id="ARBA00023158"/>
    </source>
</evidence>
<evidence type="ECO:0000256" key="9">
    <source>
        <dbReference type="ARBA" id="ARBA00023242"/>
    </source>
</evidence>
<keyword evidence="8" id="KW-0943">RNA-mediated gene silencing</keyword>
<evidence type="ECO:0000313" key="13">
    <source>
        <dbReference type="Proteomes" id="UP000276133"/>
    </source>
</evidence>
<gene>
    <name evidence="12" type="ORF">BpHYR1_009387</name>
</gene>
<feature type="domain" description="Maelstrom" evidence="11">
    <location>
        <begin position="146"/>
        <end position="347"/>
    </location>
</feature>
<dbReference type="InterPro" id="IPR036910">
    <property type="entry name" value="HMG_box_dom_sf"/>
</dbReference>
<dbReference type="PANTHER" id="PTHR21358">
    <property type="entry name" value="PROTEIN MAELSTROM HOMOLOG"/>
    <property type="match status" value="1"/>
</dbReference>
<dbReference type="Proteomes" id="UP000276133">
    <property type="component" value="Unassembled WGS sequence"/>
</dbReference>
<name>A0A3M7RTH3_BRAPC</name>
<keyword evidence="13" id="KW-1185">Reference proteome</keyword>
<evidence type="ECO:0000256" key="7">
    <source>
        <dbReference type="ARBA" id="ARBA00023125"/>
    </source>
</evidence>
<dbReference type="PANTHER" id="PTHR21358:SF4">
    <property type="entry name" value="PROTEIN MAELSTROM HOMOLOG"/>
    <property type="match status" value="1"/>
</dbReference>
<dbReference type="Pfam" id="PF13017">
    <property type="entry name" value="Maelstrom"/>
    <property type="match status" value="1"/>
</dbReference>
<dbReference type="Gene3D" id="1.10.30.10">
    <property type="entry name" value="High mobility group box domain"/>
    <property type="match status" value="1"/>
</dbReference>
<keyword evidence="4" id="KW-0217">Developmental protein</keyword>
<evidence type="ECO:0000256" key="2">
    <source>
        <dbReference type="ARBA" id="ARBA00004496"/>
    </source>
</evidence>
<dbReference type="OrthoDB" id="24555at2759"/>
<evidence type="ECO:0000256" key="3">
    <source>
        <dbReference type="ARBA" id="ARBA00007057"/>
    </source>
</evidence>
<dbReference type="GO" id="GO:0060964">
    <property type="term" value="P:regulation of miRNA-mediated gene silencing"/>
    <property type="evidence" value="ECO:0007669"/>
    <property type="project" value="InterPro"/>
</dbReference>
<dbReference type="GO" id="GO:0045892">
    <property type="term" value="P:negative regulation of DNA-templated transcription"/>
    <property type="evidence" value="ECO:0007669"/>
    <property type="project" value="TreeGrafter"/>
</dbReference>
<dbReference type="GO" id="GO:0007283">
    <property type="term" value="P:spermatogenesis"/>
    <property type="evidence" value="ECO:0007669"/>
    <property type="project" value="TreeGrafter"/>
</dbReference>
<keyword evidence="5" id="KW-0963">Cytoplasm</keyword>
<evidence type="ECO:0000313" key="12">
    <source>
        <dbReference type="EMBL" id="RNA26759.1"/>
    </source>
</evidence>
<keyword evidence="9" id="KW-0539">Nucleus</keyword>
<accession>A0A3M7RTH3</accession>
<evidence type="ECO:0000256" key="5">
    <source>
        <dbReference type="ARBA" id="ARBA00022490"/>
    </source>
</evidence>